<keyword evidence="1" id="KW-0472">Membrane</keyword>
<dbReference type="HOGENOM" id="CLU_823572_0_0_5"/>
<dbReference type="eggNOG" id="COG0501">
    <property type="taxonomic scope" value="Bacteria"/>
</dbReference>
<proteinExistence type="predicted"/>
<keyword evidence="3" id="KW-1185">Reference proteome</keyword>
<name>A3SQF8_ROSNI</name>
<dbReference type="RefSeq" id="WP_009813930.1">
    <property type="nucleotide sequence ID" value="NZ_CH724156.1"/>
</dbReference>
<organism evidence="2 3">
    <name type="scientific">Roseovarius nubinhibens (strain ATCC BAA-591 / DSM 15170 / ISM)</name>
    <dbReference type="NCBI Taxonomy" id="89187"/>
    <lineage>
        <taxon>Bacteria</taxon>
        <taxon>Pseudomonadati</taxon>
        <taxon>Pseudomonadota</taxon>
        <taxon>Alphaproteobacteria</taxon>
        <taxon>Rhodobacterales</taxon>
        <taxon>Roseobacteraceae</taxon>
        <taxon>Roseovarius</taxon>
    </lineage>
</organism>
<dbReference type="EMBL" id="AALY01000003">
    <property type="protein sequence ID" value="EAP75367.1"/>
    <property type="molecule type" value="Genomic_DNA"/>
</dbReference>
<evidence type="ECO:0000313" key="2">
    <source>
        <dbReference type="EMBL" id="EAP75367.1"/>
    </source>
</evidence>
<sequence length="341" mass="36977">MTAFREYQRLEASGLWRAKPGAQRLEVIVSIGDATLVISDMNDRPLTHWSLPALHRANPGDTPALYHPDGDPGETLELAENETEMVAAIEKLRSAIGRARPQPGRLRRLIMLGMFASVTALILFWLPGQLRRHAVTVVPDVKREEIGDLLVDAMRGITGPACDDPSGQAALARLALRLAGPNGPPRLLVLPDGVRDTVSLPGGIILISRALVEDYEDPDVLAGFIIAESLRSQKEDALNRMLLATGPLSTAHLLTTGDMPEGSLRDYAKDILSRPTANLDATLLLETFKSRSVRSSPYAYARDISGESTLSLIEADPFAGQSLEPVLDDGDWIRLQGICGQ</sequence>
<accession>A3SQF8</accession>
<keyword evidence="1" id="KW-0812">Transmembrane</keyword>
<protein>
    <submittedName>
        <fullName evidence="2">Uncharacterized protein</fullName>
    </submittedName>
</protein>
<dbReference type="AlphaFoldDB" id="A3SQF8"/>
<comment type="caution">
    <text evidence="2">The sequence shown here is derived from an EMBL/GenBank/DDBJ whole genome shotgun (WGS) entry which is preliminary data.</text>
</comment>
<gene>
    <name evidence="2" type="ORF">ISM_09601</name>
</gene>
<dbReference type="STRING" id="89187.ISM_09601"/>
<dbReference type="OrthoDB" id="7822309at2"/>
<reference evidence="2 3" key="1">
    <citation type="submission" date="2005-12" db="EMBL/GenBank/DDBJ databases">
        <authorList>
            <person name="Moran M.A."/>
            <person name="Ferriera S."/>
            <person name="Johnson J."/>
            <person name="Kravitz S."/>
            <person name="Halpern A."/>
            <person name="Remington K."/>
            <person name="Beeson K."/>
            <person name="Tran B."/>
            <person name="Rogers Y.-H."/>
            <person name="Friedman R."/>
            <person name="Venter J.C."/>
        </authorList>
    </citation>
    <scope>NUCLEOTIDE SEQUENCE [LARGE SCALE GENOMIC DNA]</scope>
    <source>
        <strain evidence="3">ATCC BAA-591 / DSM 15170 / ISM</strain>
    </source>
</reference>
<evidence type="ECO:0000313" key="3">
    <source>
        <dbReference type="Proteomes" id="UP000005954"/>
    </source>
</evidence>
<dbReference type="Proteomes" id="UP000005954">
    <property type="component" value="Unassembled WGS sequence"/>
</dbReference>
<evidence type="ECO:0000256" key="1">
    <source>
        <dbReference type="SAM" id="Phobius"/>
    </source>
</evidence>
<keyword evidence="1" id="KW-1133">Transmembrane helix</keyword>
<feature type="transmembrane region" description="Helical" evidence="1">
    <location>
        <begin position="109"/>
        <end position="126"/>
    </location>
</feature>